<comment type="caution">
    <text evidence="2">The sequence shown here is derived from an EMBL/GenBank/DDBJ whole genome shotgun (WGS) entry which is preliminary data.</text>
</comment>
<dbReference type="RefSeq" id="WP_186772070.1">
    <property type="nucleotide sequence ID" value="NZ_JACOMF010000026.1"/>
</dbReference>
<dbReference type="AlphaFoldDB" id="A0A9X0UIR5"/>
<feature type="transmembrane region" description="Helical" evidence="1">
    <location>
        <begin position="54"/>
        <end position="72"/>
    </location>
</feature>
<accession>A0A9X0UIR5</accession>
<keyword evidence="1" id="KW-0812">Transmembrane</keyword>
<evidence type="ECO:0000256" key="1">
    <source>
        <dbReference type="SAM" id="Phobius"/>
    </source>
</evidence>
<sequence>MSRDTSLPRVVTPFLFAVALIGVLMEATIWRWLEALGRRLARLRLFAAAERLSPNVVAAIFVLPWVPILPLLKLGELWLIRHHHFVWAAVLILGAKVVGAAFSTRLFAIARPKLMQVRRFVRGHGWVERLLALGHALLEAWPAWVRLRAMARRLRARIFPHGRGALRRRLAAAMRRLRRRQAL</sequence>
<gene>
    <name evidence="2" type="ORF">H7965_18505</name>
</gene>
<reference evidence="2" key="1">
    <citation type="submission" date="2020-08" db="EMBL/GenBank/DDBJ databases">
        <authorList>
            <person name="Hu Y."/>
            <person name="Nguyen S.V."/>
            <person name="Li F."/>
            <person name="Fanning S."/>
        </authorList>
    </citation>
    <scope>NUCLEOTIDE SEQUENCE</scope>
    <source>
        <strain evidence="2">SYSU D8009</strain>
    </source>
</reference>
<keyword evidence="3" id="KW-1185">Reference proteome</keyword>
<feature type="transmembrane region" description="Helical" evidence="1">
    <location>
        <begin position="12"/>
        <end position="33"/>
    </location>
</feature>
<protein>
    <recommendedName>
        <fullName evidence="4">Transmembrane protein</fullName>
    </recommendedName>
</protein>
<name>A0A9X0UIR5_9PROT</name>
<organism evidence="2 3">
    <name type="scientific">Siccirubricoccus deserti</name>
    <dbReference type="NCBI Taxonomy" id="2013562"/>
    <lineage>
        <taxon>Bacteria</taxon>
        <taxon>Pseudomonadati</taxon>
        <taxon>Pseudomonadota</taxon>
        <taxon>Alphaproteobacteria</taxon>
        <taxon>Acetobacterales</taxon>
        <taxon>Roseomonadaceae</taxon>
        <taxon>Siccirubricoccus</taxon>
    </lineage>
</organism>
<keyword evidence="1" id="KW-1133">Transmembrane helix</keyword>
<evidence type="ECO:0000313" key="3">
    <source>
        <dbReference type="Proteomes" id="UP000600101"/>
    </source>
</evidence>
<dbReference type="EMBL" id="JACOMF010000026">
    <property type="protein sequence ID" value="MBC4017305.1"/>
    <property type="molecule type" value="Genomic_DNA"/>
</dbReference>
<evidence type="ECO:0008006" key="4">
    <source>
        <dbReference type="Google" id="ProtNLM"/>
    </source>
</evidence>
<dbReference type="Proteomes" id="UP000600101">
    <property type="component" value="Unassembled WGS sequence"/>
</dbReference>
<keyword evidence="1" id="KW-0472">Membrane</keyword>
<proteinExistence type="predicted"/>
<evidence type="ECO:0000313" key="2">
    <source>
        <dbReference type="EMBL" id="MBC4017305.1"/>
    </source>
</evidence>
<feature type="transmembrane region" description="Helical" evidence="1">
    <location>
        <begin position="84"/>
        <end position="108"/>
    </location>
</feature>